<evidence type="ECO:0000313" key="10">
    <source>
        <dbReference type="EMBL" id="CAB4803038.1"/>
    </source>
</evidence>
<keyword evidence="5" id="KW-0418">Kinase</keyword>
<protein>
    <recommendedName>
        <fullName evidence="2">2-amino-4-hydroxy-6-hydroxymethyldihydropteridine diphosphokinase</fullName>
        <ecNumber evidence="2">2.7.6.3</ecNumber>
    </recommendedName>
</protein>
<reference evidence="12" key="1">
    <citation type="submission" date="2020-05" db="EMBL/GenBank/DDBJ databases">
        <authorList>
            <person name="Chiriac C."/>
            <person name="Salcher M."/>
            <person name="Ghai R."/>
            <person name="Kavagutti S V."/>
        </authorList>
    </citation>
    <scope>NUCLEOTIDE SEQUENCE</scope>
</reference>
<evidence type="ECO:0000313" key="9">
    <source>
        <dbReference type="EMBL" id="CAB4713647.1"/>
    </source>
</evidence>
<dbReference type="SUPFAM" id="SSF55083">
    <property type="entry name" value="6-hydroxymethyl-7,8-dihydropterin pyrophosphokinase, HPPK"/>
    <property type="match status" value="1"/>
</dbReference>
<evidence type="ECO:0000256" key="5">
    <source>
        <dbReference type="ARBA" id="ARBA00022777"/>
    </source>
</evidence>
<keyword evidence="4" id="KW-0547">Nucleotide-binding</keyword>
<evidence type="ECO:0000313" key="13">
    <source>
        <dbReference type="EMBL" id="CAB5069076.1"/>
    </source>
</evidence>
<dbReference type="AlphaFoldDB" id="A0A6J7RW08"/>
<dbReference type="EMBL" id="CAFBOG010000324">
    <property type="protein sequence ID" value="CAB5001856.1"/>
    <property type="molecule type" value="Genomic_DNA"/>
</dbReference>
<name>A0A6J7RW08_9ZZZZ</name>
<evidence type="ECO:0000256" key="3">
    <source>
        <dbReference type="ARBA" id="ARBA00022679"/>
    </source>
</evidence>
<dbReference type="GO" id="GO:0016301">
    <property type="term" value="F:kinase activity"/>
    <property type="evidence" value="ECO:0007669"/>
    <property type="project" value="UniProtKB-KW"/>
</dbReference>
<evidence type="ECO:0000256" key="7">
    <source>
        <dbReference type="ARBA" id="ARBA00022909"/>
    </source>
</evidence>
<evidence type="ECO:0000256" key="1">
    <source>
        <dbReference type="ARBA" id="ARBA00005051"/>
    </source>
</evidence>
<dbReference type="Pfam" id="PF01288">
    <property type="entry name" value="HPPK"/>
    <property type="match status" value="1"/>
</dbReference>
<keyword evidence="6" id="KW-0067">ATP-binding</keyword>
<comment type="pathway">
    <text evidence="1">Cofactor biosynthesis; tetrahydrofolate biosynthesis; 2-amino-4-hydroxy-6-hydroxymethyl-7,8-dihydropteridine diphosphate from 7,8-dihydroneopterin triphosphate: step 4/4.</text>
</comment>
<dbReference type="PROSITE" id="PS00794">
    <property type="entry name" value="HPPK"/>
    <property type="match status" value="1"/>
</dbReference>
<evidence type="ECO:0000313" key="12">
    <source>
        <dbReference type="EMBL" id="CAB5033031.1"/>
    </source>
</evidence>
<evidence type="ECO:0000256" key="6">
    <source>
        <dbReference type="ARBA" id="ARBA00022840"/>
    </source>
</evidence>
<dbReference type="PANTHER" id="PTHR43071">
    <property type="entry name" value="2-AMINO-4-HYDROXY-6-HYDROXYMETHYLDIHYDROPTERIDINE PYROPHOSPHOKINASE"/>
    <property type="match status" value="1"/>
</dbReference>
<dbReference type="CDD" id="cd00483">
    <property type="entry name" value="HPPK"/>
    <property type="match status" value="1"/>
</dbReference>
<dbReference type="EMBL" id="CAFBQW010000268">
    <property type="protein sequence ID" value="CAB5069076.1"/>
    <property type="molecule type" value="Genomic_DNA"/>
</dbReference>
<dbReference type="GO" id="GO:0046656">
    <property type="term" value="P:folic acid biosynthetic process"/>
    <property type="evidence" value="ECO:0007669"/>
    <property type="project" value="UniProtKB-KW"/>
</dbReference>
<dbReference type="Gene3D" id="3.30.70.560">
    <property type="entry name" value="7,8-Dihydro-6-hydroxymethylpterin-pyrophosphokinase HPPK"/>
    <property type="match status" value="1"/>
</dbReference>
<dbReference type="InterPro" id="IPR035907">
    <property type="entry name" value="Hppk_sf"/>
</dbReference>
<evidence type="ECO:0000256" key="2">
    <source>
        <dbReference type="ARBA" id="ARBA00013253"/>
    </source>
</evidence>
<dbReference type="EMBL" id="CAEZXS010000242">
    <property type="protein sequence ID" value="CAB4713647.1"/>
    <property type="molecule type" value="Genomic_DNA"/>
</dbReference>
<accession>A0A6J7RW08</accession>
<dbReference type="GO" id="GO:0046654">
    <property type="term" value="P:tetrahydrofolate biosynthetic process"/>
    <property type="evidence" value="ECO:0007669"/>
    <property type="project" value="UniProtKB-UniPathway"/>
</dbReference>
<keyword evidence="7" id="KW-0289">Folate biosynthesis</keyword>
<dbReference type="EMBL" id="CAFBPW010000079">
    <property type="protein sequence ID" value="CAB5033031.1"/>
    <property type="molecule type" value="Genomic_DNA"/>
</dbReference>
<gene>
    <name evidence="9" type="ORF">UFOPK2582_01557</name>
    <name evidence="10" type="ORF">UFOPK3046_00678</name>
    <name evidence="11" type="ORF">UFOPK3914_02190</name>
    <name evidence="12" type="ORF">UFOPK4173_00837</name>
    <name evidence="13" type="ORF">UFOPK4354_01797</name>
</gene>
<dbReference type="UniPathway" id="UPA00077">
    <property type="reaction ID" value="UER00155"/>
</dbReference>
<dbReference type="EC" id="2.7.6.3" evidence="2"/>
<feature type="domain" description="7,8-dihydro-6-hydroxymethylpterin-pyrophosphokinase" evidence="8">
    <location>
        <begin position="99"/>
        <end position="110"/>
    </location>
</feature>
<keyword evidence="3" id="KW-0808">Transferase</keyword>
<evidence type="ECO:0000259" key="8">
    <source>
        <dbReference type="PROSITE" id="PS00794"/>
    </source>
</evidence>
<dbReference type="InterPro" id="IPR000550">
    <property type="entry name" value="Hppk"/>
</dbReference>
<sequence>MSSSESAASPQSAPTAPVRAFLSLGSNLGDRRQYLKAAVDSLPDVVAVSPVYETDPVGGPEQGAYLNLVVELSTSHSPDQLLGICHRIETASDRVRDVRWGARTLDIDILWMDGVVQDSPRLTIPHPRWKERRFVLAPLRDLAPELVTEQELNLAEGTVIRVDPL</sequence>
<proteinExistence type="predicted"/>
<dbReference type="NCBIfam" id="TIGR01498">
    <property type="entry name" value="folK"/>
    <property type="match status" value="1"/>
</dbReference>
<dbReference type="GO" id="GO:0003848">
    <property type="term" value="F:2-amino-4-hydroxy-6-hydroxymethyldihydropteridine diphosphokinase activity"/>
    <property type="evidence" value="ECO:0007669"/>
    <property type="project" value="UniProtKB-EC"/>
</dbReference>
<dbReference type="PANTHER" id="PTHR43071:SF1">
    <property type="entry name" value="2-AMINO-4-HYDROXY-6-HYDROXYMETHYLDIHYDROPTERIDINE PYROPHOSPHOKINASE"/>
    <property type="match status" value="1"/>
</dbReference>
<dbReference type="EMBL" id="CAFAAQ010000044">
    <property type="protein sequence ID" value="CAB4803038.1"/>
    <property type="molecule type" value="Genomic_DNA"/>
</dbReference>
<evidence type="ECO:0000256" key="4">
    <source>
        <dbReference type="ARBA" id="ARBA00022741"/>
    </source>
</evidence>
<organism evidence="12">
    <name type="scientific">freshwater metagenome</name>
    <dbReference type="NCBI Taxonomy" id="449393"/>
    <lineage>
        <taxon>unclassified sequences</taxon>
        <taxon>metagenomes</taxon>
        <taxon>ecological metagenomes</taxon>
    </lineage>
</organism>
<dbReference type="GO" id="GO:0005524">
    <property type="term" value="F:ATP binding"/>
    <property type="evidence" value="ECO:0007669"/>
    <property type="project" value="UniProtKB-KW"/>
</dbReference>
<evidence type="ECO:0000313" key="11">
    <source>
        <dbReference type="EMBL" id="CAB5001856.1"/>
    </source>
</evidence>